<comment type="similarity">
    <text evidence="2">Belongs to the PNP/MTAP phosphorylase family.</text>
</comment>
<keyword evidence="5 9" id="KW-0808">Transferase</keyword>
<dbReference type="AlphaFoldDB" id="A0A3B1B724"/>
<accession>A0A3B1B724</accession>
<name>A0A3B1B724_9ZZZZ</name>
<dbReference type="NCBIfam" id="TIGR01697">
    <property type="entry name" value="PNPH-PUNA-XAPA"/>
    <property type="match status" value="1"/>
</dbReference>
<dbReference type="InterPro" id="IPR000845">
    <property type="entry name" value="Nucleoside_phosphorylase_d"/>
</dbReference>
<dbReference type="InterPro" id="IPR011270">
    <property type="entry name" value="Pur_Nuc_Pase_Ino/Guo-sp"/>
</dbReference>
<evidence type="ECO:0000256" key="7">
    <source>
        <dbReference type="ARBA" id="ARBA00033072"/>
    </source>
</evidence>
<protein>
    <recommendedName>
        <fullName evidence="3">purine-nucleoside phosphorylase</fullName>
        <ecNumber evidence="3">2.4.2.1</ecNumber>
    </recommendedName>
    <alternativeName>
        <fullName evidence="7">Inosine phosphorylase</fullName>
    </alternativeName>
    <alternativeName>
        <fullName evidence="6">Inosine-guanosine phosphorylase</fullName>
    </alternativeName>
</protein>
<dbReference type="GO" id="GO:0004731">
    <property type="term" value="F:purine-nucleoside phosphorylase activity"/>
    <property type="evidence" value="ECO:0007669"/>
    <property type="project" value="UniProtKB-EC"/>
</dbReference>
<dbReference type="Gene3D" id="3.40.50.1580">
    <property type="entry name" value="Nucleoside phosphorylase domain"/>
    <property type="match status" value="1"/>
</dbReference>
<organism evidence="9">
    <name type="scientific">hydrothermal vent metagenome</name>
    <dbReference type="NCBI Taxonomy" id="652676"/>
    <lineage>
        <taxon>unclassified sequences</taxon>
        <taxon>metagenomes</taxon>
        <taxon>ecological metagenomes</taxon>
    </lineage>
</organism>
<dbReference type="PIRSF" id="PIRSF000477">
    <property type="entry name" value="PurNPase"/>
    <property type="match status" value="1"/>
</dbReference>
<feature type="domain" description="Nucleoside phosphorylase" evidence="8">
    <location>
        <begin position="29"/>
        <end position="274"/>
    </location>
</feature>
<evidence type="ECO:0000256" key="2">
    <source>
        <dbReference type="ARBA" id="ARBA00006751"/>
    </source>
</evidence>
<dbReference type="CDD" id="cd09009">
    <property type="entry name" value="PNP-EcPNPII_like"/>
    <property type="match status" value="1"/>
</dbReference>
<comment type="pathway">
    <text evidence="1">Purine metabolism; purine nucleoside salvage.</text>
</comment>
<keyword evidence="4 9" id="KW-0328">Glycosyltransferase</keyword>
<dbReference type="GO" id="GO:0009116">
    <property type="term" value="P:nucleoside metabolic process"/>
    <property type="evidence" value="ECO:0007669"/>
    <property type="project" value="InterPro"/>
</dbReference>
<evidence type="ECO:0000256" key="5">
    <source>
        <dbReference type="ARBA" id="ARBA00022679"/>
    </source>
</evidence>
<dbReference type="NCBIfam" id="TIGR01700">
    <property type="entry name" value="PNPH"/>
    <property type="match status" value="1"/>
</dbReference>
<gene>
    <name evidence="9" type="ORF">MNBD_ALPHA03-1938</name>
</gene>
<evidence type="ECO:0000256" key="6">
    <source>
        <dbReference type="ARBA" id="ARBA00031036"/>
    </source>
</evidence>
<reference evidence="9" key="1">
    <citation type="submission" date="2018-06" db="EMBL/GenBank/DDBJ databases">
        <authorList>
            <person name="Zhirakovskaya E."/>
        </authorList>
    </citation>
    <scope>NUCLEOTIDE SEQUENCE</scope>
</reference>
<evidence type="ECO:0000313" key="9">
    <source>
        <dbReference type="EMBL" id="VAX07693.1"/>
    </source>
</evidence>
<dbReference type="PANTHER" id="PTHR11904">
    <property type="entry name" value="METHYLTHIOADENOSINE/PURINE NUCLEOSIDE PHOSPHORYLASE"/>
    <property type="match status" value="1"/>
</dbReference>
<evidence type="ECO:0000256" key="1">
    <source>
        <dbReference type="ARBA" id="ARBA00005058"/>
    </source>
</evidence>
<dbReference type="InterPro" id="IPR035994">
    <property type="entry name" value="Nucleoside_phosphorylase_sf"/>
</dbReference>
<dbReference type="EMBL" id="UOFW01000213">
    <property type="protein sequence ID" value="VAX07693.1"/>
    <property type="molecule type" value="Genomic_DNA"/>
</dbReference>
<dbReference type="NCBIfam" id="NF006054">
    <property type="entry name" value="PRK08202.1"/>
    <property type="match status" value="1"/>
</dbReference>
<sequence length="279" mass="29947">MPQQESIPQQVENSVAAIKAAHKGEFPKVALILGSGLGAFGDNMTPGTIISYDDIPDFPQPTVKGHAGRLLIGKVGKTPLLCMQGRMHLYEGHPAERLAIPIRTFKKLGIEKLIITNAAGSLHRDMPAGSIMCIDDHVNMSGQNPLIGQNDDTVGPRFFDMTEAYDPEMRRRLTLSAEELGIPLHNGVYVQLAGPNFETPAEIRMLGKLGIDAVGMSTVQETLVARHAGIDVVGLSLITNLGAGLSPTPLSHEETLSEAEKAYGDISRLLVHFIDGLSS</sequence>
<evidence type="ECO:0000256" key="4">
    <source>
        <dbReference type="ARBA" id="ARBA00022676"/>
    </source>
</evidence>
<dbReference type="SUPFAM" id="SSF53167">
    <property type="entry name" value="Purine and uridine phosphorylases"/>
    <property type="match status" value="1"/>
</dbReference>
<proteinExistence type="inferred from homology"/>
<dbReference type="Pfam" id="PF01048">
    <property type="entry name" value="PNP_UDP_1"/>
    <property type="match status" value="1"/>
</dbReference>
<dbReference type="UniPathway" id="UPA00606"/>
<evidence type="ECO:0000256" key="3">
    <source>
        <dbReference type="ARBA" id="ARBA00011886"/>
    </source>
</evidence>
<dbReference type="InterPro" id="IPR011268">
    <property type="entry name" value="Purine_phosphorylase"/>
</dbReference>
<dbReference type="GO" id="GO:0005737">
    <property type="term" value="C:cytoplasm"/>
    <property type="evidence" value="ECO:0007669"/>
    <property type="project" value="TreeGrafter"/>
</dbReference>
<evidence type="ECO:0000259" key="8">
    <source>
        <dbReference type="Pfam" id="PF01048"/>
    </source>
</evidence>
<dbReference type="PANTHER" id="PTHR11904:SF9">
    <property type="entry name" value="PURINE NUCLEOSIDE PHOSPHORYLASE-RELATED"/>
    <property type="match status" value="1"/>
</dbReference>
<dbReference type="EC" id="2.4.2.1" evidence="3"/>